<dbReference type="GO" id="GO:0006351">
    <property type="term" value="P:DNA-templated transcription"/>
    <property type="evidence" value="ECO:0007669"/>
    <property type="project" value="InterPro"/>
</dbReference>
<reference evidence="3" key="1">
    <citation type="submission" date="2014-09" db="EMBL/GenBank/DDBJ databases">
        <authorList>
            <person name="Martin A.A."/>
        </authorList>
    </citation>
    <scope>NUCLEOTIDE SEQUENCE</scope>
    <source>
        <strain evidence="3">ED321</strain>
    </source>
</reference>
<keyword evidence="3" id="KW-1185">Reference proteome</keyword>
<dbReference type="WBParaSite" id="SRAE_X000231700.1">
    <property type="protein sequence ID" value="SRAE_X000231700.1"/>
    <property type="gene ID" value="WBGene00267900"/>
</dbReference>
<gene>
    <name evidence="2 4 5" type="ORF">SRAE_X000231700</name>
</gene>
<name>A0A090KT45_STRRB</name>
<dbReference type="GO" id="GO:0003723">
    <property type="term" value="F:RNA binding"/>
    <property type="evidence" value="ECO:0007669"/>
    <property type="project" value="InterPro"/>
</dbReference>
<dbReference type="SUPFAM" id="SSF56672">
    <property type="entry name" value="DNA/RNA polymerases"/>
    <property type="match status" value="1"/>
</dbReference>
<proteinExistence type="predicted"/>
<keyword evidence="2" id="KW-0808">Transferase</keyword>
<evidence type="ECO:0000313" key="2">
    <source>
        <dbReference type="EMBL" id="CEF60581.1"/>
    </source>
</evidence>
<dbReference type="WormBase" id="SRAE_X000231700">
    <property type="protein sequence ID" value="SRP06430"/>
    <property type="gene ID" value="WBGene00267900"/>
</dbReference>
<dbReference type="Pfam" id="PF02123">
    <property type="entry name" value="RdRP_4"/>
    <property type="match status" value="1"/>
</dbReference>
<dbReference type="InterPro" id="IPR001795">
    <property type="entry name" value="RNA-dir_pol_luteovirus"/>
</dbReference>
<dbReference type="GO" id="GO:0003968">
    <property type="term" value="F:RNA-directed RNA polymerase activity"/>
    <property type="evidence" value="ECO:0007669"/>
    <property type="project" value="UniProtKB-KW"/>
</dbReference>
<keyword evidence="2" id="KW-0696">RNA-directed RNA polymerase</keyword>
<evidence type="ECO:0000256" key="1">
    <source>
        <dbReference type="ARBA" id="ARBA00022741"/>
    </source>
</evidence>
<evidence type="ECO:0000313" key="3">
    <source>
        <dbReference type="Proteomes" id="UP000035682"/>
    </source>
</evidence>
<dbReference type="GO" id="GO:0000166">
    <property type="term" value="F:nucleotide binding"/>
    <property type="evidence" value="ECO:0007669"/>
    <property type="project" value="UniProtKB-KW"/>
</dbReference>
<dbReference type="CTD" id="36385394"/>
<evidence type="ECO:0000313" key="4">
    <source>
        <dbReference type="WBParaSite" id="SRAE_X000231700.1"/>
    </source>
</evidence>
<dbReference type="AlphaFoldDB" id="A0A090KT45"/>
<keyword evidence="2" id="KW-0548">Nucleotidyltransferase</keyword>
<organism evidence="2">
    <name type="scientific">Strongyloides ratti</name>
    <name type="common">Parasitic roundworm</name>
    <dbReference type="NCBI Taxonomy" id="34506"/>
    <lineage>
        <taxon>Eukaryota</taxon>
        <taxon>Metazoa</taxon>
        <taxon>Ecdysozoa</taxon>
        <taxon>Nematoda</taxon>
        <taxon>Chromadorea</taxon>
        <taxon>Rhabditida</taxon>
        <taxon>Tylenchina</taxon>
        <taxon>Panagrolaimomorpha</taxon>
        <taxon>Strongyloidoidea</taxon>
        <taxon>Strongyloididae</taxon>
        <taxon>Strongyloides</taxon>
    </lineage>
</organism>
<reference evidence="4" key="3">
    <citation type="submission" date="2020-12" db="UniProtKB">
        <authorList>
            <consortium name="WormBaseParasite"/>
        </authorList>
    </citation>
    <scope>IDENTIFICATION</scope>
</reference>
<dbReference type="GeneID" id="36385394"/>
<evidence type="ECO:0000313" key="5">
    <source>
        <dbReference type="WormBase" id="SRAE_X000231700"/>
    </source>
</evidence>
<accession>A0A090KT45</accession>
<dbReference type="OrthoDB" id="10677716at2759"/>
<keyword evidence="1" id="KW-0547">Nucleotide-binding</keyword>
<sequence length="152" mass="17584">MDDYLCNDVYITTSSKLETGKTRLLLASDTRILLDPGKSVSCYVVDRVKQLSGRVNIMLDYDDFNSQHSLFAQHVVIDEVCKYVRYNEHNGKRLVDSFNHIYVYCKEKCLGKARYGLMSGHRGITFLNSILNVAYIRLTSDDFYKDLDIEFD</sequence>
<protein>
    <submittedName>
        <fullName evidence="2 4">RNA-directed RNA polymerase, luteovirus family-containing protein</fullName>
    </submittedName>
</protein>
<dbReference type="RefSeq" id="XP_024499790.1">
    <property type="nucleotide sequence ID" value="XM_024645515.1"/>
</dbReference>
<dbReference type="EMBL" id="LN609400">
    <property type="protein sequence ID" value="CEF60581.1"/>
    <property type="molecule type" value="Genomic_DNA"/>
</dbReference>
<dbReference type="Proteomes" id="UP000035682">
    <property type="component" value="Unplaced"/>
</dbReference>
<dbReference type="InterPro" id="IPR043502">
    <property type="entry name" value="DNA/RNA_pol_sf"/>
</dbReference>
<reference evidence="2" key="2">
    <citation type="submission" date="2014-09" db="EMBL/GenBank/DDBJ databases">
        <authorList>
            <person name="Aslett A.Martin."/>
        </authorList>
    </citation>
    <scope>NUCLEOTIDE SEQUENCE</scope>
    <source>
        <strain evidence="2">ED321 Heterogonic</strain>
    </source>
</reference>